<feature type="transmembrane region" description="Helical" evidence="1">
    <location>
        <begin position="281"/>
        <end position="305"/>
    </location>
</feature>
<accession>A0ABD3MP31</accession>
<comment type="caution">
    <text evidence="2">The sequence shown here is derived from an EMBL/GenBank/DDBJ whole genome shotgun (WGS) entry which is preliminary data.</text>
</comment>
<feature type="transmembrane region" description="Helical" evidence="1">
    <location>
        <begin position="99"/>
        <end position="120"/>
    </location>
</feature>
<dbReference type="EMBL" id="JALLBG020000137">
    <property type="protein sequence ID" value="KAL3762270.1"/>
    <property type="molecule type" value="Genomic_DNA"/>
</dbReference>
<sequence>MSDTTTQTRLRRRRLCYAIASSALGAWAFYKVNSISGPAFEPILKACTDPTISLADFAKKTGYHVYEPKVGLGIFKVFVCLITQFLLGLRETPTPAGLLTWWGVVLVSLPLNVAMTVGAGRRGAIGPVRYPTILGLLSQILGVSVIIPLVYVPSYIYSRTEMGVPVSNFRILCGACFALPIVGLSAVIFSSSTTSYLWTISAGILGGPILAMMSLSLWFDKSSCIDANPSNIAKSARGIRWAYSLMEMISFVIWLGLVGVMHQTHGLFSVADIWRDIWVEASPFVAFMTVDTGVLYLGALLFIAYHDEWKTVTAICLTPFVGPGAACCRALAELEDEAATAYTRNVVGKKE</sequence>
<keyword evidence="1" id="KW-0472">Membrane</keyword>
<dbReference type="Proteomes" id="UP001530293">
    <property type="component" value="Unassembled WGS sequence"/>
</dbReference>
<keyword evidence="1" id="KW-0812">Transmembrane</keyword>
<name>A0ABD3MP31_9STRA</name>
<evidence type="ECO:0000313" key="3">
    <source>
        <dbReference type="Proteomes" id="UP001530293"/>
    </source>
</evidence>
<organism evidence="2 3">
    <name type="scientific">Discostella pseudostelligera</name>
    <dbReference type="NCBI Taxonomy" id="259834"/>
    <lineage>
        <taxon>Eukaryota</taxon>
        <taxon>Sar</taxon>
        <taxon>Stramenopiles</taxon>
        <taxon>Ochrophyta</taxon>
        <taxon>Bacillariophyta</taxon>
        <taxon>Coscinodiscophyceae</taxon>
        <taxon>Thalassiosirophycidae</taxon>
        <taxon>Stephanodiscales</taxon>
        <taxon>Stephanodiscaceae</taxon>
        <taxon>Discostella</taxon>
    </lineage>
</organism>
<reference evidence="2 3" key="1">
    <citation type="submission" date="2024-10" db="EMBL/GenBank/DDBJ databases">
        <title>Updated reference genomes for cyclostephanoid diatoms.</title>
        <authorList>
            <person name="Roberts W.R."/>
            <person name="Alverson A.J."/>
        </authorList>
    </citation>
    <scope>NUCLEOTIDE SEQUENCE [LARGE SCALE GENOMIC DNA]</scope>
    <source>
        <strain evidence="2 3">AJA232-27</strain>
    </source>
</reference>
<feature type="transmembrane region" description="Helical" evidence="1">
    <location>
        <begin position="132"/>
        <end position="157"/>
    </location>
</feature>
<feature type="transmembrane region" description="Helical" evidence="1">
    <location>
        <begin position="169"/>
        <end position="190"/>
    </location>
</feature>
<protein>
    <submittedName>
        <fullName evidence="2">Uncharacterized protein</fullName>
    </submittedName>
</protein>
<feature type="transmembrane region" description="Helical" evidence="1">
    <location>
        <begin position="240"/>
        <end position="261"/>
    </location>
</feature>
<keyword evidence="1" id="KW-1133">Transmembrane helix</keyword>
<feature type="transmembrane region" description="Helical" evidence="1">
    <location>
        <begin position="15"/>
        <end position="32"/>
    </location>
</feature>
<keyword evidence="3" id="KW-1185">Reference proteome</keyword>
<evidence type="ECO:0000256" key="1">
    <source>
        <dbReference type="SAM" id="Phobius"/>
    </source>
</evidence>
<gene>
    <name evidence="2" type="ORF">ACHAWU_000917</name>
</gene>
<evidence type="ECO:0000313" key="2">
    <source>
        <dbReference type="EMBL" id="KAL3762270.1"/>
    </source>
</evidence>
<proteinExistence type="predicted"/>
<feature type="transmembrane region" description="Helical" evidence="1">
    <location>
        <begin position="70"/>
        <end position="87"/>
    </location>
</feature>
<dbReference type="AlphaFoldDB" id="A0ABD3MP31"/>
<feature type="transmembrane region" description="Helical" evidence="1">
    <location>
        <begin position="196"/>
        <end position="219"/>
    </location>
</feature>